<dbReference type="InterPro" id="IPR003660">
    <property type="entry name" value="HAMP_dom"/>
</dbReference>
<dbReference type="InterPro" id="IPR003594">
    <property type="entry name" value="HATPase_dom"/>
</dbReference>
<dbReference type="SUPFAM" id="SSF55785">
    <property type="entry name" value="PYP-like sensor domain (PAS domain)"/>
    <property type="match status" value="1"/>
</dbReference>
<dbReference type="PROSITE" id="PS50109">
    <property type="entry name" value="HIS_KIN"/>
    <property type="match status" value="1"/>
</dbReference>
<dbReference type="PROSITE" id="PS50112">
    <property type="entry name" value="PAS"/>
    <property type="match status" value="1"/>
</dbReference>
<evidence type="ECO:0000256" key="3">
    <source>
        <dbReference type="ARBA" id="ARBA00012438"/>
    </source>
</evidence>
<dbReference type="InterPro" id="IPR033417">
    <property type="entry name" value="CHASE8"/>
</dbReference>
<evidence type="ECO:0000256" key="6">
    <source>
        <dbReference type="ARBA" id="ARBA00022679"/>
    </source>
</evidence>
<dbReference type="EC" id="2.7.13.3" evidence="3"/>
<evidence type="ECO:0000256" key="7">
    <source>
        <dbReference type="ARBA" id="ARBA00022741"/>
    </source>
</evidence>
<keyword evidence="4" id="KW-1003">Cell membrane</keyword>
<dbReference type="PROSITE" id="PS50113">
    <property type="entry name" value="PAC"/>
    <property type="match status" value="1"/>
</dbReference>
<dbReference type="Gene3D" id="2.10.70.100">
    <property type="match status" value="1"/>
</dbReference>
<reference evidence="20 21" key="1">
    <citation type="submission" date="2019-03" db="EMBL/GenBank/DDBJ databases">
        <title>Genomic Encyclopedia of Archaeal and Bacterial Type Strains, Phase II (KMG-II): from individual species to whole genera.</title>
        <authorList>
            <person name="Goeker M."/>
        </authorList>
    </citation>
    <scope>NUCLEOTIDE SEQUENCE [LARGE SCALE GENOMIC DNA]</scope>
    <source>
        <strain evidence="20 21">ATCC 25309</strain>
    </source>
</reference>
<dbReference type="GO" id="GO:0009927">
    <property type="term" value="F:histidine phosphotransfer kinase activity"/>
    <property type="evidence" value="ECO:0007669"/>
    <property type="project" value="TreeGrafter"/>
</dbReference>
<evidence type="ECO:0000256" key="1">
    <source>
        <dbReference type="ARBA" id="ARBA00000085"/>
    </source>
</evidence>
<dbReference type="CDD" id="cd00082">
    <property type="entry name" value="HisKA"/>
    <property type="match status" value="1"/>
</dbReference>
<dbReference type="SUPFAM" id="SSF47384">
    <property type="entry name" value="Homodimeric domain of signal transducing histidine kinase"/>
    <property type="match status" value="1"/>
</dbReference>
<dbReference type="InterPro" id="IPR001789">
    <property type="entry name" value="Sig_transdc_resp-reg_receiver"/>
</dbReference>
<dbReference type="InterPro" id="IPR013655">
    <property type="entry name" value="PAS_fold_3"/>
</dbReference>
<evidence type="ECO:0000259" key="17">
    <source>
        <dbReference type="PROSITE" id="PS50112"/>
    </source>
</evidence>
<comment type="caution">
    <text evidence="20">The sequence shown here is derived from an EMBL/GenBank/DDBJ whole genome shotgun (WGS) entry which is preliminary data.</text>
</comment>
<dbReference type="SUPFAM" id="SSF52172">
    <property type="entry name" value="CheY-like"/>
    <property type="match status" value="1"/>
</dbReference>
<keyword evidence="21" id="KW-1185">Reference proteome</keyword>
<feature type="domain" description="Histidine kinase" evidence="15">
    <location>
        <begin position="384"/>
        <end position="611"/>
    </location>
</feature>
<keyword evidence="14" id="KW-0812">Transmembrane</keyword>
<dbReference type="SMART" id="SM00304">
    <property type="entry name" value="HAMP"/>
    <property type="match status" value="1"/>
</dbReference>
<dbReference type="InterPro" id="IPR004358">
    <property type="entry name" value="Sig_transdc_His_kin-like_C"/>
</dbReference>
<dbReference type="SMART" id="SM00388">
    <property type="entry name" value="HisKA"/>
    <property type="match status" value="1"/>
</dbReference>
<protein>
    <recommendedName>
        <fullName evidence="3">histidine kinase</fullName>
        <ecNumber evidence="3">2.7.13.3</ecNumber>
    </recommendedName>
</protein>
<evidence type="ECO:0000256" key="14">
    <source>
        <dbReference type="SAM" id="Phobius"/>
    </source>
</evidence>
<evidence type="ECO:0000256" key="12">
    <source>
        <dbReference type="PROSITE-ProRule" id="PRU00169"/>
    </source>
</evidence>
<keyword evidence="10" id="KW-0902">Two-component regulatory system</keyword>
<dbReference type="PRINTS" id="PR00344">
    <property type="entry name" value="BCTRLSENSOR"/>
</dbReference>
<dbReference type="Pfam" id="PF00672">
    <property type="entry name" value="HAMP"/>
    <property type="match status" value="1"/>
</dbReference>
<dbReference type="RefSeq" id="WP_133792930.1">
    <property type="nucleotide sequence ID" value="NZ_SOCA01000001.1"/>
</dbReference>
<feature type="domain" description="Response regulatory" evidence="16">
    <location>
        <begin position="635"/>
        <end position="748"/>
    </location>
</feature>
<gene>
    <name evidence="20" type="ORF">EI77_00243</name>
</gene>
<dbReference type="SMART" id="SM00387">
    <property type="entry name" value="HATPase_c"/>
    <property type="match status" value="1"/>
</dbReference>
<dbReference type="PROSITE" id="PS50110">
    <property type="entry name" value="RESPONSE_REGULATORY"/>
    <property type="match status" value="1"/>
</dbReference>
<dbReference type="OrthoDB" id="186567at2"/>
<keyword evidence="7" id="KW-0547">Nucleotide-binding</keyword>
<evidence type="ECO:0000259" key="19">
    <source>
        <dbReference type="PROSITE" id="PS50885"/>
    </source>
</evidence>
<keyword evidence="6" id="KW-0808">Transferase</keyword>
<dbReference type="CDD" id="cd00130">
    <property type="entry name" value="PAS"/>
    <property type="match status" value="1"/>
</dbReference>
<dbReference type="InterPro" id="IPR000700">
    <property type="entry name" value="PAS-assoc_C"/>
</dbReference>
<keyword evidence="14" id="KW-1133">Transmembrane helix</keyword>
<dbReference type="SMART" id="SM00448">
    <property type="entry name" value="REC"/>
    <property type="match status" value="1"/>
</dbReference>
<dbReference type="SUPFAM" id="SSF55874">
    <property type="entry name" value="ATPase domain of HSP90 chaperone/DNA topoisomerase II/histidine kinase"/>
    <property type="match status" value="1"/>
</dbReference>
<feature type="coiled-coil region" evidence="13">
    <location>
        <begin position="357"/>
        <end position="384"/>
    </location>
</feature>
<feature type="domain" description="PAC" evidence="18">
    <location>
        <begin position="314"/>
        <end position="366"/>
    </location>
</feature>
<evidence type="ECO:0000313" key="20">
    <source>
        <dbReference type="EMBL" id="TDU80941.1"/>
    </source>
</evidence>
<comment type="catalytic activity">
    <reaction evidence="1">
        <text>ATP + protein L-histidine = ADP + protein N-phospho-L-histidine.</text>
        <dbReference type="EC" id="2.7.13.3"/>
    </reaction>
</comment>
<dbReference type="InterPro" id="IPR036890">
    <property type="entry name" value="HATPase_C_sf"/>
</dbReference>
<dbReference type="PROSITE" id="PS50885">
    <property type="entry name" value="HAMP"/>
    <property type="match status" value="1"/>
</dbReference>
<evidence type="ECO:0000256" key="8">
    <source>
        <dbReference type="ARBA" id="ARBA00022777"/>
    </source>
</evidence>
<evidence type="ECO:0000256" key="10">
    <source>
        <dbReference type="ARBA" id="ARBA00023012"/>
    </source>
</evidence>
<dbReference type="GO" id="GO:0005886">
    <property type="term" value="C:plasma membrane"/>
    <property type="evidence" value="ECO:0007669"/>
    <property type="project" value="UniProtKB-SubCell"/>
</dbReference>
<dbReference type="Pfam" id="PF00512">
    <property type="entry name" value="HisKA"/>
    <property type="match status" value="1"/>
</dbReference>
<dbReference type="Gene3D" id="3.40.50.2300">
    <property type="match status" value="1"/>
</dbReference>
<dbReference type="InterPro" id="IPR003661">
    <property type="entry name" value="HisK_dim/P_dom"/>
</dbReference>
<organism evidence="20 21">
    <name type="scientific">Prosthecobacter fusiformis</name>
    <dbReference type="NCBI Taxonomy" id="48464"/>
    <lineage>
        <taxon>Bacteria</taxon>
        <taxon>Pseudomonadati</taxon>
        <taxon>Verrucomicrobiota</taxon>
        <taxon>Verrucomicrobiia</taxon>
        <taxon>Verrucomicrobiales</taxon>
        <taxon>Verrucomicrobiaceae</taxon>
        <taxon>Prosthecobacter</taxon>
    </lineage>
</organism>
<evidence type="ECO:0000256" key="4">
    <source>
        <dbReference type="ARBA" id="ARBA00022475"/>
    </source>
</evidence>
<dbReference type="InterPro" id="IPR035965">
    <property type="entry name" value="PAS-like_dom_sf"/>
</dbReference>
<evidence type="ECO:0000256" key="13">
    <source>
        <dbReference type="SAM" id="Coils"/>
    </source>
</evidence>
<dbReference type="CDD" id="cd16922">
    <property type="entry name" value="HATPase_EvgS-ArcB-TorS-like"/>
    <property type="match status" value="1"/>
</dbReference>
<name>A0A4R7SPL5_9BACT</name>
<evidence type="ECO:0000256" key="11">
    <source>
        <dbReference type="ARBA" id="ARBA00023136"/>
    </source>
</evidence>
<proteinExistence type="predicted"/>
<dbReference type="InterPro" id="IPR000014">
    <property type="entry name" value="PAS"/>
</dbReference>
<keyword evidence="13" id="KW-0175">Coiled coil</keyword>
<keyword evidence="5 12" id="KW-0597">Phosphoprotein</keyword>
<dbReference type="InterPro" id="IPR036097">
    <property type="entry name" value="HisK_dim/P_sf"/>
</dbReference>
<evidence type="ECO:0000259" key="18">
    <source>
        <dbReference type="PROSITE" id="PS50113"/>
    </source>
</evidence>
<keyword evidence="8" id="KW-0418">Kinase</keyword>
<feature type="modified residue" description="4-aspartylphosphate" evidence="12">
    <location>
        <position position="684"/>
    </location>
</feature>
<dbReference type="Pfam" id="PF02518">
    <property type="entry name" value="HATPase_c"/>
    <property type="match status" value="1"/>
</dbReference>
<dbReference type="Pfam" id="PF00072">
    <property type="entry name" value="Response_reg"/>
    <property type="match status" value="1"/>
</dbReference>
<sequence>MIPLRDAPIKHKLMVVLLLTTSLALVLMGAAVMTYEVITFSASIKTNTSVLAKVIGSISTSSLAFENRDDAKEVLSVLSAEPQITLAVIYDKEGRIFAHFPQEMAVDSLPPLAGKDGSHFSSSTLHMHQPILEKGNRLGTIYLRADLSEMYSRLLTYGGLLLLACVGAVIGSLTVSTSLQRRISRPIVQLAETARAVSERQDYTVRATQHGRDEIGDLTEAFNQMLTHIDEARSALAGSEERLRLALEGSETGTWDWNLVTNQVTWDDYMFPLYGIEKAAWGGTPDSFFSLVHPDDRKEIERAMKAAIETRREVDIAFRICGPNGQIRHMANRGRVFLDTHGNAIRMSGVSLDVTQSKLTEKALQDAKNTAEAANRAKDEFLAILSHELRTPLSPVLATLAMIEEDPATPAAIQPDLEMIRRNVEVEARIIDDLLDVTRIARGKLELHSHIVDLKPILNHAVDNYLRDQAAQKNVTVKLDNDPAVPWIYADAARITQVLWNLLQNACKFTPENGSISIRAFNEPIQSHGREQNELVIEITDTGIGITPDILPRIFDAFEQGERSRTRRFGGLGLGLAISRAIIGMHGGTLTASSPGKEQGATFTVRLPILAMPAQEQSSPADQTPKTVAAQNSTRILLVEDHADSAQQLSRLLKRAGHQVTCATTVAEGRDLGLREEFDLLISDLGLPDGSGHDLMRELSELHPLPAIALSGYGMEEDIKESLAAGFSRHLTKPVNWAELKVAIQHLTQKDV</sequence>
<dbReference type="Gene3D" id="6.10.340.10">
    <property type="match status" value="1"/>
</dbReference>
<dbReference type="AlphaFoldDB" id="A0A4R7SPL5"/>
<feature type="domain" description="PAS" evidence="17">
    <location>
        <begin position="239"/>
        <end position="311"/>
    </location>
</feature>
<dbReference type="GO" id="GO:0000155">
    <property type="term" value="F:phosphorelay sensor kinase activity"/>
    <property type="evidence" value="ECO:0007669"/>
    <property type="project" value="InterPro"/>
</dbReference>
<comment type="subcellular location">
    <subcellularLocation>
        <location evidence="2">Cell membrane</location>
    </subcellularLocation>
</comment>
<evidence type="ECO:0000259" key="15">
    <source>
        <dbReference type="PROSITE" id="PS50109"/>
    </source>
</evidence>
<dbReference type="Pfam" id="PF17152">
    <property type="entry name" value="CHASE8"/>
    <property type="match status" value="1"/>
</dbReference>
<evidence type="ECO:0000313" key="21">
    <source>
        <dbReference type="Proteomes" id="UP000295662"/>
    </source>
</evidence>
<dbReference type="EMBL" id="SOCA01000001">
    <property type="protein sequence ID" value="TDU80941.1"/>
    <property type="molecule type" value="Genomic_DNA"/>
</dbReference>
<dbReference type="Gene3D" id="3.30.450.20">
    <property type="entry name" value="PAS domain"/>
    <property type="match status" value="1"/>
</dbReference>
<dbReference type="PANTHER" id="PTHR43047">
    <property type="entry name" value="TWO-COMPONENT HISTIDINE PROTEIN KINASE"/>
    <property type="match status" value="1"/>
</dbReference>
<dbReference type="SUPFAM" id="SSF158472">
    <property type="entry name" value="HAMP domain-like"/>
    <property type="match status" value="1"/>
</dbReference>
<dbReference type="InterPro" id="IPR011006">
    <property type="entry name" value="CheY-like_superfamily"/>
</dbReference>
<feature type="domain" description="HAMP" evidence="19">
    <location>
        <begin position="181"/>
        <end position="234"/>
    </location>
</feature>
<dbReference type="GO" id="GO:0005524">
    <property type="term" value="F:ATP binding"/>
    <property type="evidence" value="ECO:0007669"/>
    <property type="project" value="UniProtKB-KW"/>
</dbReference>
<dbReference type="PANTHER" id="PTHR43047:SF72">
    <property type="entry name" value="OSMOSENSING HISTIDINE PROTEIN KINASE SLN1"/>
    <property type="match status" value="1"/>
</dbReference>
<accession>A0A4R7SPL5</accession>
<dbReference type="Pfam" id="PF08447">
    <property type="entry name" value="PAS_3"/>
    <property type="match status" value="1"/>
</dbReference>
<dbReference type="Proteomes" id="UP000295662">
    <property type="component" value="Unassembled WGS sequence"/>
</dbReference>
<dbReference type="CDD" id="cd06225">
    <property type="entry name" value="HAMP"/>
    <property type="match status" value="1"/>
</dbReference>
<dbReference type="InterPro" id="IPR005467">
    <property type="entry name" value="His_kinase_dom"/>
</dbReference>
<dbReference type="Gene3D" id="3.30.565.10">
    <property type="entry name" value="Histidine kinase-like ATPase, C-terminal domain"/>
    <property type="match status" value="1"/>
</dbReference>
<dbReference type="FunFam" id="3.30.565.10:FF:000023">
    <property type="entry name" value="PAS domain-containing sensor histidine kinase"/>
    <property type="match status" value="1"/>
</dbReference>
<evidence type="ECO:0000256" key="5">
    <source>
        <dbReference type="ARBA" id="ARBA00022553"/>
    </source>
</evidence>
<dbReference type="Gene3D" id="1.10.287.130">
    <property type="match status" value="1"/>
</dbReference>
<evidence type="ECO:0000259" key="16">
    <source>
        <dbReference type="PROSITE" id="PS50110"/>
    </source>
</evidence>
<dbReference type="SMART" id="SM00091">
    <property type="entry name" value="PAS"/>
    <property type="match status" value="1"/>
</dbReference>
<evidence type="ECO:0000256" key="9">
    <source>
        <dbReference type="ARBA" id="ARBA00022840"/>
    </source>
</evidence>
<evidence type="ECO:0000256" key="2">
    <source>
        <dbReference type="ARBA" id="ARBA00004236"/>
    </source>
</evidence>
<feature type="transmembrane region" description="Helical" evidence="14">
    <location>
        <begin position="154"/>
        <end position="175"/>
    </location>
</feature>
<keyword evidence="11 14" id="KW-0472">Membrane</keyword>
<keyword evidence="9" id="KW-0067">ATP-binding</keyword>